<evidence type="ECO:0000313" key="6">
    <source>
        <dbReference type="Proteomes" id="UP000799049"/>
    </source>
</evidence>
<dbReference type="Proteomes" id="UP000799049">
    <property type="component" value="Unassembled WGS sequence"/>
</dbReference>
<evidence type="ECO:0000256" key="2">
    <source>
        <dbReference type="ARBA" id="ARBA00022980"/>
    </source>
</evidence>
<evidence type="ECO:0000256" key="4">
    <source>
        <dbReference type="RuleBase" id="RU003877"/>
    </source>
</evidence>
<dbReference type="InterPro" id="IPR036899">
    <property type="entry name" value="Ribosomal_uL13_sf"/>
</dbReference>
<sequence length="204" mass="23040">MTGSKAIVVDARAHLFGRLASVVAKQLLQGQRVVVVRCEELNVSGSLYRNHLKYAEWKRKRFSTNPTRGAFHYRAPSRMFFRAVRGMIPYKTVRGQAALEHLKVFDGVPPPFDKVKRMVVPAALRAMRLAPGREFTRLGDLSKMYGWNAHDVVARLEEKRKARSQAFHLRKKALVNIRAKALKTVSSNKDMQAKVIAPLAAVGY</sequence>
<protein>
    <submittedName>
        <fullName evidence="5">60S large subunit ribosomal protein uL13 (RpL13A)</fullName>
    </submittedName>
</protein>
<dbReference type="GO" id="GO:0006412">
    <property type="term" value="P:translation"/>
    <property type="evidence" value="ECO:0007669"/>
    <property type="project" value="InterPro"/>
</dbReference>
<dbReference type="CDD" id="cd00392">
    <property type="entry name" value="Ribosomal_L13"/>
    <property type="match status" value="1"/>
</dbReference>
<dbReference type="InterPro" id="IPR023563">
    <property type="entry name" value="Ribosomal_uL13_CS"/>
</dbReference>
<dbReference type="GO" id="GO:0022625">
    <property type="term" value="C:cytosolic large ribosomal subunit"/>
    <property type="evidence" value="ECO:0007669"/>
    <property type="project" value="TreeGrafter"/>
</dbReference>
<dbReference type="PANTHER" id="PTHR11545:SF3">
    <property type="entry name" value="LARGE RIBOSOMAL SUBUNIT PROTEIN UL13"/>
    <property type="match status" value="1"/>
</dbReference>
<dbReference type="FunFam" id="6.10.250.3250:FF:000001">
    <property type="entry name" value="60S ribosomal protein L13a"/>
    <property type="match status" value="1"/>
</dbReference>
<dbReference type="GO" id="GO:0017148">
    <property type="term" value="P:negative regulation of translation"/>
    <property type="evidence" value="ECO:0007669"/>
    <property type="project" value="TreeGrafter"/>
</dbReference>
<dbReference type="SUPFAM" id="SSF52161">
    <property type="entry name" value="Ribosomal protein L13"/>
    <property type="match status" value="1"/>
</dbReference>
<keyword evidence="6" id="KW-1185">Reference proteome</keyword>
<proteinExistence type="inferred from homology"/>
<dbReference type="InterPro" id="IPR005822">
    <property type="entry name" value="Ribosomal_uL13"/>
</dbReference>
<dbReference type="NCBIfam" id="TIGR01077">
    <property type="entry name" value="L13_A_E"/>
    <property type="match status" value="1"/>
</dbReference>
<dbReference type="Pfam" id="PF00572">
    <property type="entry name" value="Ribosomal_L13"/>
    <property type="match status" value="1"/>
</dbReference>
<dbReference type="AlphaFoldDB" id="A0A8K0F0F2"/>
<evidence type="ECO:0000256" key="3">
    <source>
        <dbReference type="ARBA" id="ARBA00023274"/>
    </source>
</evidence>
<name>A0A8K0F0F2_ANDGO</name>
<evidence type="ECO:0000256" key="1">
    <source>
        <dbReference type="ARBA" id="ARBA00006227"/>
    </source>
</evidence>
<dbReference type="Gene3D" id="6.10.250.3250">
    <property type="match status" value="1"/>
</dbReference>
<accession>A0A8K0F0F2</accession>
<dbReference type="FunFam" id="3.90.1180.10:FF:000002">
    <property type="entry name" value="60S ribosomal protein L16"/>
    <property type="match status" value="1"/>
</dbReference>
<gene>
    <name evidence="5" type="ORF">ANDGO_03516</name>
</gene>
<dbReference type="HAMAP" id="MF_01366">
    <property type="entry name" value="Ribosomal_uL13"/>
    <property type="match status" value="1"/>
</dbReference>
<evidence type="ECO:0000313" key="5">
    <source>
        <dbReference type="EMBL" id="KAF0852196.1"/>
    </source>
</evidence>
<organism evidence="5 6">
    <name type="scientific">Andalucia godoyi</name>
    <name type="common">Flagellate</name>
    <dbReference type="NCBI Taxonomy" id="505711"/>
    <lineage>
        <taxon>Eukaryota</taxon>
        <taxon>Discoba</taxon>
        <taxon>Jakobida</taxon>
        <taxon>Andalucina</taxon>
        <taxon>Andaluciidae</taxon>
        <taxon>Andalucia</taxon>
    </lineage>
</organism>
<reference evidence="5" key="1">
    <citation type="submission" date="2019-09" db="EMBL/GenBank/DDBJ databases">
        <title>The Mitochondrial Proteome of the Jakobid, Andalucia godoyi, a Protist With the Most Gene-Rich and Bacteria-Like Mitochondrial Genome.</title>
        <authorList>
            <person name="Gray M.W."/>
            <person name="Burger G."/>
            <person name="Derelle R."/>
            <person name="Klimes V."/>
            <person name="Leger M."/>
            <person name="Sarrasin M."/>
            <person name="Vlcek C."/>
            <person name="Roger A.J."/>
            <person name="Elias M."/>
            <person name="Lang B.F."/>
        </authorList>
    </citation>
    <scope>NUCLEOTIDE SEQUENCE</scope>
    <source>
        <strain evidence="5">And28</strain>
    </source>
</reference>
<dbReference type="InterPro" id="IPR005755">
    <property type="entry name" value="Ribosomal_uL13_euk/arc"/>
</dbReference>
<keyword evidence="2 4" id="KW-0689">Ribosomal protein</keyword>
<comment type="similarity">
    <text evidence="1 4">Belongs to the universal ribosomal protein uL13 family.</text>
</comment>
<dbReference type="OrthoDB" id="1882297at2759"/>
<dbReference type="Gene3D" id="3.90.1180.10">
    <property type="entry name" value="Ribosomal protein L13"/>
    <property type="match status" value="1"/>
</dbReference>
<keyword evidence="3 4" id="KW-0687">Ribonucleoprotein</keyword>
<dbReference type="GO" id="GO:0003735">
    <property type="term" value="F:structural constituent of ribosome"/>
    <property type="evidence" value="ECO:0007669"/>
    <property type="project" value="InterPro"/>
</dbReference>
<dbReference type="EMBL" id="VRVR01000053">
    <property type="protein sequence ID" value="KAF0852196.1"/>
    <property type="molecule type" value="Genomic_DNA"/>
</dbReference>
<dbReference type="PANTHER" id="PTHR11545">
    <property type="entry name" value="RIBOSOMAL PROTEIN L13"/>
    <property type="match status" value="1"/>
</dbReference>
<dbReference type="PROSITE" id="PS00783">
    <property type="entry name" value="RIBOSOMAL_L13"/>
    <property type="match status" value="1"/>
</dbReference>
<dbReference type="GO" id="GO:0003729">
    <property type="term" value="F:mRNA binding"/>
    <property type="evidence" value="ECO:0007669"/>
    <property type="project" value="TreeGrafter"/>
</dbReference>
<comment type="caution">
    <text evidence="5">The sequence shown here is derived from an EMBL/GenBank/DDBJ whole genome shotgun (WGS) entry which is preliminary data.</text>
</comment>